<dbReference type="SUPFAM" id="SSF82199">
    <property type="entry name" value="SET domain"/>
    <property type="match status" value="1"/>
</dbReference>
<dbReference type="InterPro" id="IPR050600">
    <property type="entry name" value="SETD3_SETD6_MTase"/>
</dbReference>
<accession>A0AA39RCX3</accession>
<dbReference type="InterPro" id="IPR001214">
    <property type="entry name" value="SET_dom"/>
</dbReference>
<organism evidence="2 3">
    <name type="scientific">Acer saccharum</name>
    <name type="common">Sugar maple</name>
    <dbReference type="NCBI Taxonomy" id="4024"/>
    <lineage>
        <taxon>Eukaryota</taxon>
        <taxon>Viridiplantae</taxon>
        <taxon>Streptophyta</taxon>
        <taxon>Embryophyta</taxon>
        <taxon>Tracheophyta</taxon>
        <taxon>Spermatophyta</taxon>
        <taxon>Magnoliopsida</taxon>
        <taxon>eudicotyledons</taxon>
        <taxon>Gunneridae</taxon>
        <taxon>Pentapetalae</taxon>
        <taxon>rosids</taxon>
        <taxon>malvids</taxon>
        <taxon>Sapindales</taxon>
        <taxon>Sapindaceae</taxon>
        <taxon>Hippocastanoideae</taxon>
        <taxon>Acereae</taxon>
        <taxon>Acer</taxon>
    </lineage>
</organism>
<evidence type="ECO:0000313" key="3">
    <source>
        <dbReference type="Proteomes" id="UP001168877"/>
    </source>
</evidence>
<comment type="caution">
    <text evidence="2">The sequence shown here is derived from an EMBL/GenBank/DDBJ whole genome shotgun (WGS) entry which is preliminary data.</text>
</comment>
<dbReference type="Proteomes" id="UP001168877">
    <property type="component" value="Unassembled WGS sequence"/>
</dbReference>
<reference evidence="2" key="1">
    <citation type="journal article" date="2022" name="Plant J.">
        <title>Strategies of tolerance reflected in two North American maple genomes.</title>
        <authorList>
            <person name="McEvoy S.L."/>
            <person name="Sezen U.U."/>
            <person name="Trouern-Trend A."/>
            <person name="McMahon S.M."/>
            <person name="Schaberg P.G."/>
            <person name="Yang J."/>
            <person name="Wegrzyn J.L."/>
            <person name="Swenson N.G."/>
        </authorList>
    </citation>
    <scope>NUCLEOTIDE SEQUENCE</scope>
    <source>
        <strain evidence="2">NS2018</strain>
    </source>
</reference>
<evidence type="ECO:0000313" key="2">
    <source>
        <dbReference type="EMBL" id="KAK0571189.1"/>
    </source>
</evidence>
<evidence type="ECO:0000259" key="1">
    <source>
        <dbReference type="PROSITE" id="PS50280"/>
    </source>
</evidence>
<keyword evidence="3" id="KW-1185">Reference proteome</keyword>
<dbReference type="Gene3D" id="3.90.1410.10">
    <property type="entry name" value="set domain protein methyltransferase, domain 1"/>
    <property type="match status" value="1"/>
</dbReference>
<sequence length="649" mass="74380">MFGNEKWQIERVISEVELLSKENIVFFSDEIEKHIIPYLKGKDSKDLREGKAVHVVVYDEDTKNSFNLKLTFQQPFYHLSDTTELFEKMELTPGQRIGFRYEGWFATLVVKVLKKNELCSSDKTVDTDDDGYSIVLELHGDDPLFDKKKKLLHDKGFGVKKQIPLQSSSSPDLIKLYFGEFDTQSGSYSTRNELETLNLLLSLVESLPASQMHEQLNVRKDLQSAIINKIHEFGNQNKVDAKIDRNYICEKEKYLVQWGERNGARTKLEIAYVEGAGRGAIAVEDLNIGDIALEIPVSIIISEELVYKSDMYNILGKMDGMSSETMLLLWSMKEKHNCESKFKNYFDTLPEEFNTGLSFGVHAIMALEGTLLLEEIMQAKEHLRMQYDELFPALCNDYPDIFPPEFYTWEQFLWACELWYSNSMKVMLADGKLRTCLIPIAGFLNHSLNPHIVRYGKVDSATNTLKFPLSRSCSAGEECCLSYGNFSTSHLITFYGFSPQGENPYDVIPIDIDVGQFDCIEDCSMSNWTTHMVWGTWLSNNHNIFHYGLPSPLLDYLRRVRNPMQHEKTLVPANLEIELEVLEDLESTFSGMLENLGDTLDGENTRWDVKLAVEFKDLQRRIVSSIITSCSAGRKLVENELSRFMSDTL</sequence>
<dbReference type="AlphaFoldDB" id="A0AA39RCX3"/>
<reference evidence="2" key="2">
    <citation type="submission" date="2023-06" db="EMBL/GenBank/DDBJ databases">
        <authorList>
            <person name="Swenson N.G."/>
            <person name="Wegrzyn J.L."/>
            <person name="Mcevoy S.L."/>
        </authorList>
    </citation>
    <scope>NUCLEOTIDE SEQUENCE</scope>
    <source>
        <strain evidence="2">NS2018</strain>
        <tissue evidence="2">Leaf</tissue>
    </source>
</reference>
<protein>
    <recommendedName>
        <fullName evidence="1">SET domain-containing protein</fullName>
    </recommendedName>
</protein>
<proteinExistence type="predicted"/>
<dbReference type="EMBL" id="JAUESC010000388">
    <property type="protein sequence ID" value="KAK0571189.1"/>
    <property type="molecule type" value="Genomic_DNA"/>
</dbReference>
<dbReference type="InterPro" id="IPR046341">
    <property type="entry name" value="SET_dom_sf"/>
</dbReference>
<dbReference type="PROSITE" id="PS50280">
    <property type="entry name" value="SET"/>
    <property type="match status" value="1"/>
</dbReference>
<dbReference type="PANTHER" id="PTHR13271">
    <property type="entry name" value="UNCHARACTERIZED PUTATIVE METHYLTRANSFERASE"/>
    <property type="match status" value="1"/>
</dbReference>
<dbReference type="FunFam" id="3.90.1410.10:FF:000011">
    <property type="entry name" value="Transcription factor, E2F and DP-related"/>
    <property type="match status" value="1"/>
</dbReference>
<gene>
    <name evidence="2" type="ORF">LWI29_012257</name>
</gene>
<name>A0AA39RCX3_ACESA</name>
<dbReference type="PANTHER" id="PTHR13271:SF103">
    <property type="entry name" value="N-METHYLTRANSFERASE DOMAIN AND SET DOMAIN CONTAINING PROTEIN-RELATED"/>
    <property type="match status" value="1"/>
</dbReference>
<dbReference type="CDD" id="cd10527">
    <property type="entry name" value="SET_LSMT"/>
    <property type="match status" value="1"/>
</dbReference>
<feature type="domain" description="SET" evidence="1">
    <location>
        <begin position="266"/>
        <end position="484"/>
    </location>
</feature>
<dbReference type="GO" id="GO:0016279">
    <property type="term" value="F:protein-lysine N-methyltransferase activity"/>
    <property type="evidence" value="ECO:0007669"/>
    <property type="project" value="TreeGrafter"/>
</dbReference>